<feature type="non-terminal residue" evidence="2">
    <location>
        <position position="439"/>
    </location>
</feature>
<dbReference type="Pfam" id="PF13450">
    <property type="entry name" value="NAD_binding_8"/>
    <property type="match status" value="1"/>
</dbReference>
<keyword evidence="3" id="KW-1185">Reference proteome</keyword>
<gene>
    <name evidence="2" type="ORF">GSTUAT00009078001</name>
</gene>
<dbReference type="Proteomes" id="UP001412239">
    <property type="component" value="Unassembled WGS sequence"/>
</dbReference>
<accession>A0A292PI27</accession>
<feature type="transmembrane region" description="Helical" evidence="1">
    <location>
        <begin position="128"/>
        <end position="151"/>
    </location>
</feature>
<evidence type="ECO:0000313" key="2">
    <source>
        <dbReference type="EMBL" id="CUS06846.1"/>
    </source>
</evidence>
<evidence type="ECO:0000313" key="3">
    <source>
        <dbReference type="Proteomes" id="UP001412239"/>
    </source>
</evidence>
<dbReference type="EMBL" id="LN891310">
    <property type="protein sequence ID" value="CUS06846.1"/>
    <property type="molecule type" value="Genomic_DNA"/>
</dbReference>
<evidence type="ECO:0000256" key="1">
    <source>
        <dbReference type="SAM" id="Phobius"/>
    </source>
</evidence>
<dbReference type="GO" id="GO:0016491">
    <property type="term" value="F:oxidoreductase activity"/>
    <property type="evidence" value="ECO:0007669"/>
    <property type="project" value="InterPro"/>
</dbReference>
<dbReference type="SUPFAM" id="SSF51905">
    <property type="entry name" value="FAD/NAD(P)-binding domain"/>
    <property type="match status" value="1"/>
</dbReference>
<dbReference type="PANTHER" id="PTHR42923">
    <property type="entry name" value="PROTOPORPHYRINOGEN OXIDASE"/>
    <property type="match status" value="1"/>
</dbReference>
<proteinExistence type="predicted"/>
<keyword evidence="1" id="KW-0472">Membrane</keyword>
<evidence type="ECO:0008006" key="4">
    <source>
        <dbReference type="Google" id="ProtNLM"/>
    </source>
</evidence>
<keyword evidence="1" id="KW-1133">Transmembrane helix</keyword>
<dbReference type="InterPro" id="IPR036188">
    <property type="entry name" value="FAD/NAD-bd_sf"/>
</dbReference>
<protein>
    <recommendedName>
        <fullName evidence="4">Amine oxidase domain-containing protein</fullName>
    </recommendedName>
</protein>
<sequence>MTTQTPRKKRVVVIGSGLAGLTAAYLLHNDPKCEYSVEIFESGSRPSLDATTLPTNFGSEIDIPMRTFSKTYYSTLYTLYKHLNLPIRVQKFTFIFTTLSSTQSQPKTYHAHSSNFHALPLPAPDVSLLSHIMALAMLYLAYSCFTLYILLLHPHENETLSSWLHRSRLPGWAVEDYFLPMFGAVGTCSSAELLLFPAQDVITYCRKLLFRRNYIVAGGVSTIRRRLLSGIPIQLNRRVSRVRKTPQGLNICWHGSGGKEEVADAVIFAVPPDIVAGIYTPLAPQLLQIPTTKVKVYAHTDRTILTPSYPDLSSSFMRRKDHVPVQLITTSRLTSATEIHGGVMVSTTPPLLPRKNEVIIEAEYTRVLRTPKSRRIVNALLDGSCEDKGGWRNGDDGVWIVGGWCWDGMVLLEGCIRSAVRVWEEGFGGNFEDLERVAS</sequence>
<dbReference type="InterPro" id="IPR050464">
    <property type="entry name" value="Zeta_carotene_desat/Oxidored"/>
</dbReference>
<dbReference type="Gene3D" id="3.50.50.60">
    <property type="entry name" value="FAD/NAD(P)-binding domain"/>
    <property type="match status" value="1"/>
</dbReference>
<dbReference type="AlphaFoldDB" id="A0A292PI27"/>
<organism evidence="2 3">
    <name type="scientific">Tuber aestivum</name>
    <name type="common">summer truffle</name>
    <dbReference type="NCBI Taxonomy" id="59557"/>
    <lineage>
        <taxon>Eukaryota</taxon>
        <taxon>Fungi</taxon>
        <taxon>Dikarya</taxon>
        <taxon>Ascomycota</taxon>
        <taxon>Pezizomycotina</taxon>
        <taxon>Pezizomycetes</taxon>
        <taxon>Pezizales</taxon>
        <taxon>Tuberaceae</taxon>
        <taxon>Tuber</taxon>
    </lineage>
</organism>
<reference evidence="2" key="1">
    <citation type="submission" date="2015-10" db="EMBL/GenBank/DDBJ databases">
        <authorList>
            <person name="Regsiter A."/>
            <person name="william w."/>
        </authorList>
    </citation>
    <scope>NUCLEOTIDE SEQUENCE</scope>
    <source>
        <strain evidence="2">Montdore</strain>
    </source>
</reference>
<keyword evidence="1" id="KW-0812">Transmembrane</keyword>
<name>A0A292PI27_9PEZI</name>
<dbReference type="PANTHER" id="PTHR42923:SF42">
    <property type="entry name" value="AMINE OXIDASE DOMAIN-CONTAINING PROTEIN"/>
    <property type="match status" value="1"/>
</dbReference>